<dbReference type="Gene3D" id="1.10.472.80">
    <property type="entry name" value="Ypt/Rab-GAP domain of gyp1p, domain 3"/>
    <property type="match status" value="1"/>
</dbReference>
<dbReference type="Gene3D" id="1.10.8.1310">
    <property type="match status" value="1"/>
</dbReference>
<feature type="compositionally biased region" description="Acidic residues" evidence="2">
    <location>
        <begin position="1"/>
        <end position="13"/>
    </location>
</feature>
<evidence type="ECO:0000256" key="2">
    <source>
        <dbReference type="SAM" id="MobiDB-lite"/>
    </source>
</evidence>
<evidence type="ECO:0000313" key="5">
    <source>
        <dbReference type="Proteomes" id="UP001627154"/>
    </source>
</evidence>
<feature type="domain" description="Rab-GAP TBC" evidence="3">
    <location>
        <begin position="132"/>
        <end position="322"/>
    </location>
</feature>
<dbReference type="InterPro" id="IPR000195">
    <property type="entry name" value="Rab-GAP-TBC_dom"/>
</dbReference>
<keyword evidence="1" id="KW-0343">GTPase activation</keyword>
<feature type="region of interest" description="Disordered" evidence="2">
    <location>
        <begin position="1"/>
        <end position="37"/>
    </location>
</feature>
<feature type="compositionally biased region" description="Low complexity" evidence="2">
    <location>
        <begin position="21"/>
        <end position="33"/>
    </location>
</feature>
<proteinExistence type="predicted"/>
<evidence type="ECO:0000256" key="1">
    <source>
        <dbReference type="ARBA" id="ARBA00022468"/>
    </source>
</evidence>
<sequence>MPAAEAEDDEAAADEEKSIGSDDGSPSGSSRAASRYRSRLRDHSNGFVMSNEDSIWRADGPGVPDCPDIAHLHSTELERLKLIVIKGTISKPNLTLNELRLLSRSSEGLVHGEFIAIQSKYLQLINLFIVFSMTDKIRKLLWPKLLKLPEKEDDVVESLEDVHKLIDGDVYYQIQKDVARSNSHMPEDTPDEEMEKFQTELTQIICWVLSRHPELNYYQGYNDVAATVLLVMGLQQGLQVLEKISVTFLERFMEKTMEKVNQELFYIFALLDREHPLLLEHLENVELFPHFALAEYTTWYAHKYSENRKLLHRLFDFFLGSPPLIPLYLSTKIVAYRDKEIFNTTPDMGHTHKVLSTLPDDLPFEKLLYHTTKLYQLFPPDSIDSDVREFDFKRRRKEQEWKSRTEAVRNERERQRSLRVARTQQPKIPIRLRSYKTFTVVTILAFGLYAFLKTSSGLN</sequence>
<dbReference type="SMART" id="SM00164">
    <property type="entry name" value="TBC"/>
    <property type="match status" value="1"/>
</dbReference>
<dbReference type="PANTHER" id="PTHR20913:SF7">
    <property type="entry name" value="RE60063P"/>
    <property type="match status" value="1"/>
</dbReference>
<comment type="caution">
    <text evidence="4">The sequence shown here is derived from an EMBL/GenBank/DDBJ whole genome shotgun (WGS) entry which is preliminary data.</text>
</comment>
<protein>
    <recommendedName>
        <fullName evidence="3">Rab-GAP TBC domain-containing protein</fullName>
    </recommendedName>
</protein>
<dbReference type="Proteomes" id="UP001627154">
    <property type="component" value="Unassembled WGS sequence"/>
</dbReference>
<dbReference type="GO" id="GO:0005096">
    <property type="term" value="F:GTPase activator activity"/>
    <property type="evidence" value="ECO:0007669"/>
    <property type="project" value="UniProtKB-KW"/>
</dbReference>
<reference evidence="4 5" key="1">
    <citation type="journal article" date="2024" name="bioRxiv">
        <title>A reference genome for Trichogramma kaykai: A tiny desert-dwelling parasitoid wasp with competing sex-ratio distorters.</title>
        <authorList>
            <person name="Culotta J."/>
            <person name="Lindsey A.R."/>
        </authorList>
    </citation>
    <scope>NUCLEOTIDE SEQUENCE [LARGE SCALE GENOMIC DNA]</scope>
    <source>
        <strain evidence="4 5">KSX58</strain>
    </source>
</reference>
<dbReference type="AlphaFoldDB" id="A0ABD2VWB5"/>
<dbReference type="InterPro" id="IPR045913">
    <property type="entry name" value="TBC20/Gyp8-like"/>
</dbReference>
<accession>A0ABD2VWB5</accession>
<evidence type="ECO:0000259" key="3">
    <source>
        <dbReference type="PROSITE" id="PS50086"/>
    </source>
</evidence>
<evidence type="ECO:0000313" key="4">
    <source>
        <dbReference type="EMBL" id="KAL3385054.1"/>
    </source>
</evidence>
<dbReference type="PANTHER" id="PTHR20913">
    <property type="entry name" value="TBC1 DOMAIN FAMILY MEMBER 20/GTPASE"/>
    <property type="match status" value="1"/>
</dbReference>
<dbReference type="PROSITE" id="PS50086">
    <property type="entry name" value="TBC_RABGAP"/>
    <property type="match status" value="1"/>
</dbReference>
<dbReference type="InterPro" id="IPR035969">
    <property type="entry name" value="Rab-GAP_TBC_sf"/>
</dbReference>
<organism evidence="4 5">
    <name type="scientific">Trichogramma kaykai</name>
    <dbReference type="NCBI Taxonomy" id="54128"/>
    <lineage>
        <taxon>Eukaryota</taxon>
        <taxon>Metazoa</taxon>
        <taxon>Ecdysozoa</taxon>
        <taxon>Arthropoda</taxon>
        <taxon>Hexapoda</taxon>
        <taxon>Insecta</taxon>
        <taxon>Pterygota</taxon>
        <taxon>Neoptera</taxon>
        <taxon>Endopterygota</taxon>
        <taxon>Hymenoptera</taxon>
        <taxon>Apocrita</taxon>
        <taxon>Proctotrupomorpha</taxon>
        <taxon>Chalcidoidea</taxon>
        <taxon>Trichogrammatidae</taxon>
        <taxon>Trichogramma</taxon>
    </lineage>
</organism>
<name>A0ABD2VWB5_9HYME</name>
<keyword evidence="5" id="KW-1185">Reference proteome</keyword>
<gene>
    <name evidence="4" type="ORF">TKK_019440</name>
</gene>
<dbReference type="SUPFAM" id="SSF47923">
    <property type="entry name" value="Ypt/Rab-GAP domain of gyp1p"/>
    <property type="match status" value="1"/>
</dbReference>
<dbReference type="EMBL" id="JBJJXI010000166">
    <property type="protein sequence ID" value="KAL3385054.1"/>
    <property type="molecule type" value="Genomic_DNA"/>
</dbReference>
<dbReference type="Pfam" id="PF00566">
    <property type="entry name" value="RabGAP-TBC"/>
    <property type="match status" value="1"/>
</dbReference>